<evidence type="ECO:0000313" key="1">
    <source>
        <dbReference type="EMBL" id="MBW4560429.1"/>
    </source>
</evidence>
<reference evidence="1" key="2">
    <citation type="journal article" date="2022" name="Microbiol. Resour. Announc.">
        <title>Metagenome Sequencing to Explore Phylogenomics of Terrestrial Cyanobacteria.</title>
        <authorList>
            <person name="Ward R.D."/>
            <person name="Stajich J.E."/>
            <person name="Johansen J.R."/>
            <person name="Huntemann M."/>
            <person name="Clum A."/>
            <person name="Foster B."/>
            <person name="Foster B."/>
            <person name="Roux S."/>
            <person name="Palaniappan K."/>
            <person name="Varghese N."/>
            <person name="Mukherjee S."/>
            <person name="Reddy T.B.K."/>
            <person name="Daum C."/>
            <person name="Copeland A."/>
            <person name="Chen I.A."/>
            <person name="Ivanova N.N."/>
            <person name="Kyrpides N.C."/>
            <person name="Shapiro N."/>
            <person name="Eloe-Fadrosh E.A."/>
            <person name="Pietrasiak N."/>
        </authorList>
    </citation>
    <scope>NUCLEOTIDE SEQUENCE</scope>
    <source>
        <strain evidence="1">JT2-VF2</strain>
    </source>
</reference>
<comment type="caution">
    <text evidence="1">The sequence shown here is derived from an EMBL/GenBank/DDBJ whole genome shotgun (WGS) entry which is preliminary data.</text>
</comment>
<organism evidence="1 2">
    <name type="scientific">Mojavia pulchra JT2-VF2</name>
    <dbReference type="NCBI Taxonomy" id="287848"/>
    <lineage>
        <taxon>Bacteria</taxon>
        <taxon>Bacillati</taxon>
        <taxon>Cyanobacteriota</taxon>
        <taxon>Cyanophyceae</taxon>
        <taxon>Nostocales</taxon>
        <taxon>Nostocaceae</taxon>
    </lineage>
</organism>
<reference evidence="1" key="1">
    <citation type="submission" date="2021-05" db="EMBL/GenBank/DDBJ databases">
        <authorList>
            <person name="Pietrasiak N."/>
            <person name="Ward R."/>
            <person name="Stajich J.E."/>
            <person name="Kurbessoian T."/>
        </authorList>
    </citation>
    <scope>NUCLEOTIDE SEQUENCE</scope>
    <source>
        <strain evidence="1">JT2-VF2</strain>
    </source>
</reference>
<gene>
    <name evidence="1" type="ORF">KME32_04580</name>
</gene>
<dbReference type="Proteomes" id="UP000715781">
    <property type="component" value="Unassembled WGS sequence"/>
</dbReference>
<accession>A0A951PUF0</accession>
<dbReference type="EMBL" id="JAHHHN010000002">
    <property type="protein sequence ID" value="MBW4560429.1"/>
    <property type="molecule type" value="Genomic_DNA"/>
</dbReference>
<name>A0A951PUF0_9NOST</name>
<dbReference type="AlphaFoldDB" id="A0A951PUF0"/>
<sequence length="54" mass="6164">MHSKLQTEDAIVRVNPRDCHDENSFLITKKDESACLRDYAPIITLENIYAIANS</sequence>
<evidence type="ECO:0000313" key="2">
    <source>
        <dbReference type="Proteomes" id="UP000715781"/>
    </source>
</evidence>
<protein>
    <submittedName>
        <fullName evidence="1">Uncharacterized protein</fullName>
    </submittedName>
</protein>
<proteinExistence type="predicted"/>